<dbReference type="PANTHER" id="PTHR46083:SF3">
    <property type="entry name" value="UDP-GLYCOSYLTRANSFERASE SUPERFAMILY PROTEIN"/>
    <property type="match status" value="1"/>
</dbReference>
<dbReference type="PANTHER" id="PTHR46083">
    <property type="match status" value="1"/>
</dbReference>
<feature type="compositionally biased region" description="Basic and acidic residues" evidence="11">
    <location>
        <begin position="819"/>
        <end position="833"/>
    </location>
</feature>
<evidence type="ECO:0000256" key="2">
    <source>
        <dbReference type="ARBA" id="ARBA00004229"/>
    </source>
</evidence>
<dbReference type="OMA" id="RNGFHIV"/>
<organism evidence="13">
    <name type="scientific">Oryza punctata</name>
    <name type="common">Red rice</name>
    <dbReference type="NCBI Taxonomy" id="4537"/>
    <lineage>
        <taxon>Eukaryota</taxon>
        <taxon>Viridiplantae</taxon>
        <taxon>Streptophyta</taxon>
        <taxon>Embryophyta</taxon>
        <taxon>Tracheophyta</taxon>
        <taxon>Spermatophyta</taxon>
        <taxon>Magnoliopsida</taxon>
        <taxon>Liliopsida</taxon>
        <taxon>Poales</taxon>
        <taxon>Poaceae</taxon>
        <taxon>BOP clade</taxon>
        <taxon>Oryzoideae</taxon>
        <taxon>Oryzeae</taxon>
        <taxon>Oryzinae</taxon>
        <taxon>Oryza</taxon>
    </lineage>
</organism>
<keyword evidence="6" id="KW-0934">Plastid</keyword>
<evidence type="ECO:0000256" key="8">
    <source>
        <dbReference type="ARBA" id="ARBA00022679"/>
    </source>
</evidence>
<comment type="subcellular location">
    <subcellularLocation>
        <location evidence="2">Plastid</location>
        <location evidence="2">Chloroplast</location>
    </subcellularLocation>
</comment>
<keyword evidence="9" id="KW-0750">Starch biosynthesis</keyword>
<comment type="catalytic activity">
    <reaction evidence="1">
        <text>[(1-&gt;4)-alpha-D-glucosyl](n) + ADP-alpha-D-glucose = [(1-&gt;4)-alpha-D-glucosyl](n+1) + ADP + H(+)</text>
        <dbReference type="Rhea" id="RHEA:18189"/>
        <dbReference type="Rhea" id="RHEA-COMP:9584"/>
        <dbReference type="Rhea" id="RHEA-COMP:9587"/>
        <dbReference type="ChEBI" id="CHEBI:15378"/>
        <dbReference type="ChEBI" id="CHEBI:15444"/>
        <dbReference type="ChEBI" id="CHEBI:57498"/>
        <dbReference type="ChEBI" id="CHEBI:456216"/>
        <dbReference type="EC" id="2.4.1.21"/>
    </reaction>
</comment>
<evidence type="ECO:0000256" key="7">
    <source>
        <dbReference type="ARBA" id="ARBA00022676"/>
    </source>
</evidence>
<feature type="compositionally biased region" description="Pro residues" evidence="11">
    <location>
        <begin position="788"/>
        <end position="811"/>
    </location>
</feature>
<protein>
    <recommendedName>
        <fullName evidence="4">starch synthase</fullName>
        <ecNumber evidence="4">2.4.1.21</ecNumber>
    </recommendedName>
</protein>
<dbReference type="GO" id="GO:0009011">
    <property type="term" value="F:alpha-1,4-glucan glucosyltransferase (ADP-glucose donor) activity"/>
    <property type="evidence" value="ECO:0007669"/>
    <property type="project" value="UniProtKB-EC"/>
</dbReference>
<dbReference type="eggNOG" id="ENOG502QVHB">
    <property type="taxonomic scope" value="Eukaryota"/>
</dbReference>
<accession>A0A0E0K6K8</accession>
<evidence type="ECO:0000313" key="13">
    <source>
        <dbReference type="EnsemblPlants" id="OPUNC02G33770.1"/>
    </source>
</evidence>
<dbReference type="Proteomes" id="UP000026962">
    <property type="component" value="Chromosome 2"/>
</dbReference>
<name>A0A0E0K6K8_ORYPU</name>
<feature type="coiled-coil region" evidence="10">
    <location>
        <begin position="128"/>
        <end position="162"/>
    </location>
</feature>
<dbReference type="Gramene" id="OPUNC02G33770.1">
    <property type="protein sequence ID" value="OPUNC02G33770.1"/>
    <property type="gene ID" value="OPUNC02G33770"/>
</dbReference>
<dbReference type="GO" id="GO:0019252">
    <property type="term" value="P:starch biosynthetic process"/>
    <property type="evidence" value="ECO:0007669"/>
    <property type="project" value="UniProtKB-UniPathway"/>
</dbReference>
<keyword evidence="14" id="KW-1185">Reference proteome</keyword>
<dbReference type="STRING" id="4537.A0A0E0K6K8"/>
<comment type="pathway">
    <text evidence="3">Glycan biosynthesis; starch biosynthesis.</text>
</comment>
<feature type="compositionally biased region" description="Basic residues" evidence="11">
    <location>
        <begin position="762"/>
        <end position="771"/>
    </location>
</feature>
<keyword evidence="7" id="KW-0328">Glycosyltransferase</keyword>
<dbReference type="GO" id="GO:0009507">
    <property type="term" value="C:chloroplast"/>
    <property type="evidence" value="ECO:0007669"/>
    <property type="project" value="UniProtKB-SubCell"/>
</dbReference>
<evidence type="ECO:0000256" key="4">
    <source>
        <dbReference type="ARBA" id="ARBA00012588"/>
    </source>
</evidence>
<sequence>MEAPGLVVGAALRVPPPPPPPPPALRRCTRGAADRLLVFSREPRLAPLTRCYCSREGKGNARSKPHREGSNSVREWLMFVSLSRLNVKANNDQRIMHLELMSQETYLADEQHEGVDIWELFSEAQRNILHLNKQRLVAMEELKKLQDENKSLLQDIEVLETERQGFSIEIAESSRFCELLLRIDTMTISGMVGMIEASDLRKKVIDNRYMIHSVFSDIHHKQDTELLSELRSFLHKPAEKPLHVVHICSEMDPITSRGSLATYVTGLSSALQRKGNLVEVILPKYAGINEDGIHCLRKAEAYYESYYGGRWHKNRIWTGISSGVSLTLIEPVQLSYFDRDMLRGYPDDFERFSYFSRASLDYIVKSGKQPDVLHVYNWETAIVGPLFWDIFAHQGLGNTQILLTCQDLTSQCLEDPNMLELCGLDPHKLHRPDRLQDNSKTNLVNVLKGGIVYSNKVLLMSSTLPRDMAIQGLGHGLEATLTTHKEKVLVASHGLDGELWDPSKDIYLPQRYSPNDIEGKSFCRKALKRRLGLHSGSSIVAGCICNGDSNTDGLREAVRVALHGGAQVIFMENKGPVMNSTVQALKEELKGDRVMFVEIYDEALEHLIFAGSDIFLCSSFYDPSLQIAMRAIKYGSAPVHINFPSNGSRQTEWHEYRSTALSQYIVSTYGDMSLSQALDGIKNNPSQWDWRIKDAMSKVLSWDAECYDLHWETYSAIRKLIIVMVVFEAQCGPSIILHPTHSLSLCQAGQRPAPGGRNPFLRCRRRRRRRRSDPPLPPLDMVSTRSPPFVPSPGSCPPRPPQAVPTPPPTPSGLSNQACRDDPLRVEKIPLRDDRFPSLDDQLWECDGPDPYTAVFREKLLHDNPM</sequence>
<evidence type="ECO:0000256" key="9">
    <source>
        <dbReference type="ARBA" id="ARBA00022922"/>
    </source>
</evidence>
<proteinExistence type="predicted"/>
<dbReference type="EC" id="2.4.1.21" evidence="4"/>
<reference evidence="13" key="2">
    <citation type="submission" date="2018-05" db="EMBL/GenBank/DDBJ databases">
        <title>OpunRS2 (Oryza punctata Reference Sequence Version 2).</title>
        <authorList>
            <person name="Zhang J."/>
            <person name="Kudrna D."/>
            <person name="Lee S."/>
            <person name="Talag J."/>
            <person name="Welchert J."/>
            <person name="Wing R.A."/>
        </authorList>
    </citation>
    <scope>NUCLEOTIDE SEQUENCE [LARGE SCALE GENOMIC DNA]</scope>
</reference>
<feature type="domain" description="Starch synthase catalytic" evidence="12">
    <location>
        <begin position="243"/>
        <end position="482"/>
    </location>
</feature>
<dbReference type="AlphaFoldDB" id="A0A0E0K6K8"/>
<evidence type="ECO:0000256" key="11">
    <source>
        <dbReference type="SAM" id="MobiDB-lite"/>
    </source>
</evidence>
<feature type="region of interest" description="Disordered" evidence="11">
    <location>
        <begin position="1"/>
        <end position="25"/>
    </location>
</feature>
<dbReference type="UniPathway" id="UPA00152"/>
<evidence type="ECO:0000313" key="14">
    <source>
        <dbReference type="Proteomes" id="UP000026962"/>
    </source>
</evidence>
<evidence type="ECO:0000256" key="1">
    <source>
        <dbReference type="ARBA" id="ARBA00001478"/>
    </source>
</evidence>
<evidence type="ECO:0000256" key="5">
    <source>
        <dbReference type="ARBA" id="ARBA00022528"/>
    </source>
</evidence>
<feature type="region of interest" description="Disordered" evidence="11">
    <location>
        <begin position="748"/>
        <end position="833"/>
    </location>
</feature>
<reference evidence="13" key="1">
    <citation type="submission" date="2015-04" db="UniProtKB">
        <authorList>
            <consortium name="EnsemblPlants"/>
        </authorList>
    </citation>
    <scope>IDENTIFICATION</scope>
</reference>
<dbReference type="EnsemblPlants" id="OPUNC02G33770.1">
    <property type="protein sequence ID" value="OPUNC02G33770.1"/>
    <property type="gene ID" value="OPUNC02G33770"/>
</dbReference>
<evidence type="ECO:0000256" key="3">
    <source>
        <dbReference type="ARBA" id="ARBA00004727"/>
    </source>
</evidence>
<dbReference type="Gene3D" id="3.40.50.2000">
    <property type="entry name" value="Glycogen Phosphorylase B"/>
    <property type="match status" value="2"/>
</dbReference>
<keyword evidence="10" id="KW-0175">Coiled coil</keyword>
<keyword evidence="5" id="KW-0150">Chloroplast</keyword>
<evidence type="ECO:0000256" key="6">
    <source>
        <dbReference type="ARBA" id="ARBA00022640"/>
    </source>
</evidence>
<feature type="compositionally biased region" description="Pro residues" evidence="11">
    <location>
        <begin position="14"/>
        <end position="24"/>
    </location>
</feature>
<dbReference type="InterPro" id="IPR013534">
    <property type="entry name" value="Starch_synth_cat_dom"/>
</dbReference>
<evidence type="ECO:0000256" key="10">
    <source>
        <dbReference type="SAM" id="Coils"/>
    </source>
</evidence>
<dbReference type="SUPFAM" id="SSF53756">
    <property type="entry name" value="UDP-Glycosyltransferase/glycogen phosphorylase"/>
    <property type="match status" value="1"/>
</dbReference>
<evidence type="ECO:0000259" key="12">
    <source>
        <dbReference type="Pfam" id="PF08323"/>
    </source>
</evidence>
<keyword evidence="8" id="KW-0808">Transferase</keyword>
<dbReference type="Pfam" id="PF08323">
    <property type="entry name" value="Glyco_transf_5"/>
    <property type="match status" value="1"/>
</dbReference>